<organism evidence="2 3">
    <name type="scientific">Pocillopora damicornis</name>
    <name type="common">Cauliflower coral</name>
    <name type="synonym">Millepora damicornis</name>
    <dbReference type="NCBI Taxonomy" id="46731"/>
    <lineage>
        <taxon>Eukaryota</taxon>
        <taxon>Metazoa</taxon>
        <taxon>Cnidaria</taxon>
        <taxon>Anthozoa</taxon>
        <taxon>Hexacorallia</taxon>
        <taxon>Scleractinia</taxon>
        <taxon>Astrocoeniina</taxon>
        <taxon>Pocilloporidae</taxon>
        <taxon>Pocillopora</taxon>
    </lineage>
</organism>
<comment type="caution">
    <text evidence="2">The sequence shown here is derived from an EMBL/GenBank/DDBJ whole genome shotgun (WGS) entry which is preliminary data.</text>
</comment>
<feature type="non-terminal residue" evidence="2">
    <location>
        <position position="152"/>
    </location>
</feature>
<feature type="region of interest" description="Disordered" evidence="1">
    <location>
        <begin position="54"/>
        <end position="73"/>
    </location>
</feature>
<protein>
    <submittedName>
        <fullName evidence="2">Uncharacterized protein</fullName>
    </submittedName>
</protein>
<dbReference type="Proteomes" id="UP000275408">
    <property type="component" value="Unassembled WGS sequence"/>
</dbReference>
<reference evidence="2 3" key="1">
    <citation type="journal article" date="2018" name="Sci. Rep.">
        <title>Comparative analysis of the Pocillopora damicornis genome highlights role of immune system in coral evolution.</title>
        <authorList>
            <person name="Cunning R."/>
            <person name="Bay R.A."/>
            <person name="Gillette P."/>
            <person name="Baker A.C."/>
            <person name="Traylor-Knowles N."/>
        </authorList>
    </citation>
    <scope>NUCLEOTIDE SEQUENCE [LARGE SCALE GENOMIC DNA]</scope>
    <source>
        <strain evidence="2">RSMAS</strain>
        <tissue evidence="2">Whole animal</tissue>
    </source>
</reference>
<feature type="region of interest" description="Disordered" evidence="1">
    <location>
        <begin position="1"/>
        <end position="25"/>
    </location>
</feature>
<proteinExistence type="predicted"/>
<accession>A0A3M6T7D0</accession>
<dbReference type="AlphaFoldDB" id="A0A3M6T7D0"/>
<dbReference type="EMBL" id="RCHS01004154">
    <property type="protein sequence ID" value="RMX37316.1"/>
    <property type="molecule type" value="Genomic_DNA"/>
</dbReference>
<sequence>RGELSTVEANDSSGGNYQGQGRGLTTSRLNEITRFHQSGLQQDSTEVDLLAELGNDFNSGDQPEELSSDKGATKEPLKLLRKVGMRQMSHLLTIVSLKWQLLRCEHMQTNMTRTHKTSFLTESMNILSQLRFLDSGGQFAPIFAWISKVRLR</sequence>
<feature type="non-terminal residue" evidence="2">
    <location>
        <position position="1"/>
    </location>
</feature>
<evidence type="ECO:0000313" key="3">
    <source>
        <dbReference type="Proteomes" id="UP000275408"/>
    </source>
</evidence>
<gene>
    <name evidence="2" type="ORF">pdam_00008955</name>
</gene>
<evidence type="ECO:0000256" key="1">
    <source>
        <dbReference type="SAM" id="MobiDB-lite"/>
    </source>
</evidence>
<keyword evidence="3" id="KW-1185">Reference proteome</keyword>
<name>A0A3M6T7D0_POCDA</name>
<evidence type="ECO:0000313" key="2">
    <source>
        <dbReference type="EMBL" id="RMX37316.1"/>
    </source>
</evidence>